<comment type="catalytic activity">
    <reaction evidence="15">
        <text>tRNA(Ser) + L-serine + ATP = L-seryl-tRNA(Ser) + AMP + diphosphate + H(+)</text>
        <dbReference type="Rhea" id="RHEA:12292"/>
        <dbReference type="Rhea" id="RHEA-COMP:9669"/>
        <dbReference type="Rhea" id="RHEA-COMP:9703"/>
        <dbReference type="ChEBI" id="CHEBI:15378"/>
        <dbReference type="ChEBI" id="CHEBI:30616"/>
        <dbReference type="ChEBI" id="CHEBI:33019"/>
        <dbReference type="ChEBI" id="CHEBI:33384"/>
        <dbReference type="ChEBI" id="CHEBI:78442"/>
        <dbReference type="ChEBI" id="CHEBI:78533"/>
        <dbReference type="ChEBI" id="CHEBI:456215"/>
        <dbReference type="EC" id="6.1.1.11"/>
    </reaction>
</comment>
<dbReference type="InterPro" id="IPR002314">
    <property type="entry name" value="aa-tRNA-synt_IIb"/>
</dbReference>
<dbReference type="CDD" id="cd00770">
    <property type="entry name" value="SerRS_core"/>
    <property type="match status" value="1"/>
</dbReference>
<keyword evidence="8" id="KW-0067">ATP-binding</keyword>
<accession>A0A381YK66</accession>
<dbReference type="GO" id="GO:0006434">
    <property type="term" value="P:seryl-tRNA aminoacylation"/>
    <property type="evidence" value="ECO:0007669"/>
    <property type="project" value="InterPro"/>
</dbReference>
<evidence type="ECO:0000256" key="9">
    <source>
        <dbReference type="ARBA" id="ARBA00022917"/>
    </source>
</evidence>
<evidence type="ECO:0000256" key="12">
    <source>
        <dbReference type="ARBA" id="ARBA00033352"/>
    </source>
</evidence>
<dbReference type="SUPFAM" id="SSF46589">
    <property type="entry name" value="tRNA-binding arm"/>
    <property type="match status" value="1"/>
</dbReference>
<keyword evidence="7" id="KW-0547">Nucleotide-binding</keyword>
<comment type="pathway">
    <text evidence="2">Aminoacyl-tRNA biosynthesis; selenocysteinyl-tRNA(Sec) biosynthesis; L-seryl-tRNA(Sec) from L-serine and tRNA(Sec): step 1/1.</text>
</comment>
<keyword evidence="10" id="KW-0030">Aminoacyl-tRNA synthetase</keyword>
<dbReference type="Pfam" id="PF02403">
    <property type="entry name" value="Seryl_tRNA_N"/>
    <property type="match status" value="1"/>
</dbReference>
<dbReference type="InterPro" id="IPR045864">
    <property type="entry name" value="aa-tRNA-synth_II/BPL/LPL"/>
</dbReference>
<evidence type="ECO:0000256" key="4">
    <source>
        <dbReference type="ARBA" id="ARBA00012840"/>
    </source>
</evidence>
<comment type="subcellular location">
    <subcellularLocation>
        <location evidence="1">Cytoplasm</location>
    </subcellularLocation>
</comment>
<organism evidence="17">
    <name type="scientific">marine metagenome</name>
    <dbReference type="NCBI Taxonomy" id="408172"/>
    <lineage>
        <taxon>unclassified sequences</taxon>
        <taxon>metagenomes</taxon>
        <taxon>ecological metagenomes</taxon>
    </lineage>
</organism>
<dbReference type="Pfam" id="PF00587">
    <property type="entry name" value="tRNA-synt_2b"/>
    <property type="match status" value="1"/>
</dbReference>
<evidence type="ECO:0000256" key="3">
    <source>
        <dbReference type="ARBA" id="ARBA00010728"/>
    </source>
</evidence>
<dbReference type="GO" id="GO:0004828">
    <property type="term" value="F:serine-tRNA ligase activity"/>
    <property type="evidence" value="ECO:0007669"/>
    <property type="project" value="UniProtKB-EC"/>
</dbReference>
<name>A0A381YK66_9ZZZZ</name>
<protein>
    <recommendedName>
        <fullName evidence="13">Serine--tRNA ligase</fullName>
        <ecNumber evidence="4">6.1.1.11</ecNumber>
    </recommendedName>
    <alternativeName>
        <fullName evidence="11">Seryl-tRNA synthetase</fullName>
    </alternativeName>
    <alternativeName>
        <fullName evidence="12">Seryl-tRNA(Ser/Sec) synthetase</fullName>
    </alternativeName>
</protein>
<dbReference type="GO" id="GO:0005737">
    <property type="term" value="C:cytoplasm"/>
    <property type="evidence" value="ECO:0007669"/>
    <property type="project" value="UniProtKB-SubCell"/>
</dbReference>
<dbReference type="EMBL" id="UINC01018340">
    <property type="protein sequence ID" value="SVA76951.1"/>
    <property type="molecule type" value="Genomic_DNA"/>
</dbReference>
<keyword evidence="5" id="KW-0963">Cytoplasm</keyword>
<evidence type="ECO:0000256" key="2">
    <source>
        <dbReference type="ARBA" id="ARBA00005045"/>
    </source>
</evidence>
<evidence type="ECO:0000256" key="10">
    <source>
        <dbReference type="ARBA" id="ARBA00023146"/>
    </source>
</evidence>
<keyword evidence="9" id="KW-0648">Protein biosynthesis</keyword>
<dbReference type="InterPro" id="IPR015866">
    <property type="entry name" value="Ser-tRNA-synth_1_N"/>
</dbReference>
<sequence>MLSLENIVRNPQKTRSALIRRGEDPPIDQILQLDLQRKSLIQAADAERALRNTVSKTIGREKRKPTPKEIAEMRETGDRIKSYEDDLESVLTEMNAILLSLPNIPLEDVPDGMDEESNVIVRTSVGDTPSHGNAHWDVAPMLGILDLEAGASIAGARFFVLKGKGAKLQRALAAWMLDVQTEEHGYTEIDPPLLVRPETMTGSGNLPKFKDNLYRDDESDLWLIPTAEVALNGLHQGQIIDPGRLPLKYVAQTPSFRKEHASAGRDVRGIKRVHQFEKVEMFRYVEPEDSEAALEEMVKEAEELCKRLNLTHRVLELCAGDIGFQSAKTYDIEVWSAGSAEWLEVSSISTCTDFQARRNDTRYRPEIGVSTKFPHTLNGSGLALPRIWIAIIENGLQTDGSVIIPDELVPYTGWDRIEPEI</sequence>
<dbReference type="PANTHER" id="PTHR43697">
    <property type="entry name" value="SERYL-TRNA SYNTHETASE"/>
    <property type="match status" value="1"/>
</dbReference>
<comment type="catalytic activity">
    <reaction evidence="14">
        <text>tRNA(Sec) + L-serine + ATP = L-seryl-tRNA(Sec) + AMP + diphosphate + H(+)</text>
        <dbReference type="Rhea" id="RHEA:42580"/>
        <dbReference type="Rhea" id="RHEA-COMP:9742"/>
        <dbReference type="Rhea" id="RHEA-COMP:10128"/>
        <dbReference type="ChEBI" id="CHEBI:15378"/>
        <dbReference type="ChEBI" id="CHEBI:30616"/>
        <dbReference type="ChEBI" id="CHEBI:33019"/>
        <dbReference type="ChEBI" id="CHEBI:33384"/>
        <dbReference type="ChEBI" id="CHEBI:78442"/>
        <dbReference type="ChEBI" id="CHEBI:78533"/>
        <dbReference type="ChEBI" id="CHEBI:456215"/>
        <dbReference type="EC" id="6.1.1.11"/>
    </reaction>
</comment>
<evidence type="ECO:0000256" key="15">
    <source>
        <dbReference type="ARBA" id="ARBA00048823"/>
    </source>
</evidence>
<evidence type="ECO:0000259" key="16">
    <source>
        <dbReference type="PROSITE" id="PS50862"/>
    </source>
</evidence>
<dbReference type="PIRSF" id="PIRSF001529">
    <property type="entry name" value="Ser-tRNA-synth_IIa"/>
    <property type="match status" value="1"/>
</dbReference>
<evidence type="ECO:0000256" key="6">
    <source>
        <dbReference type="ARBA" id="ARBA00022598"/>
    </source>
</evidence>
<dbReference type="PROSITE" id="PS50862">
    <property type="entry name" value="AA_TRNA_LIGASE_II"/>
    <property type="match status" value="1"/>
</dbReference>
<dbReference type="NCBIfam" id="TIGR00414">
    <property type="entry name" value="serS"/>
    <property type="match status" value="1"/>
</dbReference>
<dbReference type="Gene3D" id="3.30.930.10">
    <property type="entry name" value="Bira Bifunctional Protein, Domain 2"/>
    <property type="match status" value="1"/>
</dbReference>
<evidence type="ECO:0000256" key="11">
    <source>
        <dbReference type="ARBA" id="ARBA00031113"/>
    </source>
</evidence>
<dbReference type="InterPro" id="IPR042103">
    <property type="entry name" value="SerRS_1_N_sf"/>
</dbReference>
<evidence type="ECO:0000256" key="8">
    <source>
        <dbReference type="ARBA" id="ARBA00022840"/>
    </source>
</evidence>
<dbReference type="AlphaFoldDB" id="A0A381YK66"/>
<dbReference type="Gene3D" id="1.10.287.40">
    <property type="entry name" value="Serine-tRNA synthetase, tRNA binding domain"/>
    <property type="match status" value="1"/>
</dbReference>
<dbReference type="InterPro" id="IPR002317">
    <property type="entry name" value="Ser-tRNA-ligase_type_1"/>
</dbReference>
<dbReference type="InterPro" id="IPR006195">
    <property type="entry name" value="aa-tRNA-synth_II"/>
</dbReference>
<proteinExistence type="inferred from homology"/>
<gene>
    <name evidence="17" type="ORF">METZ01_LOCUS129805</name>
</gene>
<evidence type="ECO:0000256" key="7">
    <source>
        <dbReference type="ARBA" id="ARBA00022741"/>
    </source>
</evidence>
<dbReference type="EC" id="6.1.1.11" evidence="4"/>
<reference evidence="17" key="1">
    <citation type="submission" date="2018-05" db="EMBL/GenBank/DDBJ databases">
        <authorList>
            <person name="Lanie J.A."/>
            <person name="Ng W.-L."/>
            <person name="Kazmierczak K.M."/>
            <person name="Andrzejewski T.M."/>
            <person name="Davidsen T.M."/>
            <person name="Wayne K.J."/>
            <person name="Tettelin H."/>
            <person name="Glass J.I."/>
            <person name="Rusch D."/>
            <person name="Podicherti R."/>
            <person name="Tsui H.-C.T."/>
            <person name="Winkler M.E."/>
        </authorList>
    </citation>
    <scope>NUCLEOTIDE SEQUENCE</scope>
</reference>
<dbReference type="PANTHER" id="PTHR43697:SF1">
    <property type="entry name" value="SERINE--TRNA LIGASE"/>
    <property type="match status" value="1"/>
</dbReference>
<evidence type="ECO:0000313" key="17">
    <source>
        <dbReference type="EMBL" id="SVA76951.1"/>
    </source>
</evidence>
<evidence type="ECO:0000256" key="1">
    <source>
        <dbReference type="ARBA" id="ARBA00004496"/>
    </source>
</evidence>
<keyword evidence="6" id="KW-0436">Ligase</keyword>
<dbReference type="GO" id="GO:0005524">
    <property type="term" value="F:ATP binding"/>
    <property type="evidence" value="ECO:0007669"/>
    <property type="project" value="UniProtKB-KW"/>
</dbReference>
<dbReference type="PRINTS" id="PR00981">
    <property type="entry name" value="TRNASYNTHSER"/>
</dbReference>
<comment type="similarity">
    <text evidence="3">Belongs to the class-II aminoacyl-tRNA synthetase family. Type-1 seryl-tRNA synthetase subfamily.</text>
</comment>
<evidence type="ECO:0000256" key="14">
    <source>
        <dbReference type="ARBA" id="ARBA00047929"/>
    </source>
</evidence>
<feature type="domain" description="Aminoacyl-transfer RNA synthetases class-II family profile" evidence="16">
    <location>
        <begin position="182"/>
        <end position="405"/>
    </location>
</feature>
<evidence type="ECO:0000256" key="13">
    <source>
        <dbReference type="ARBA" id="ARBA00039158"/>
    </source>
</evidence>
<dbReference type="SUPFAM" id="SSF55681">
    <property type="entry name" value="Class II aaRS and biotin synthetases"/>
    <property type="match status" value="1"/>
</dbReference>
<dbReference type="InterPro" id="IPR033729">
    <property type="entry name" value="SerRS_core"/>
</dbReference>
<evidence type="ECO:0000256" key="5">
    <source>
        <dbReference type="ARBA" id="ARBA00022490"/>
    </source>
</evidence>
<dbReference type="InterPro" id="IPR010978">
    <property type="entry name" value="tRNA-bd_arm"/>
</dbReference>